<comment type="similarity">
    <text evidence="1 2">Belongs to the small heat shock protein (HSP20) family.</text>
</comment>
<proteinExistence type="inferred from homology"/>
<dbReference type="Proteomes" id="UP000035909">
    <property type="component" value="Unassembled WGS sequence"/>
</dbReference>
<evidence type="ECO:0000259" key="3">
    <source>
        <dbReference type="PROSITE" id="PS01031"/>
    </source>
</evidence>
<accession>A0A0J1K6Y5</accession>
<evidence type="ECO:0000313" key="5">
    <source>
        <dbReference type="Proteomes" id="UP000035909"/>
    </source>
</evidence>
<dbReference type="InterPro" id="IPR008978">
    <property type="entry name" value="HSP20-like_chaperone"/>
</dbReference>
<dbReference type="OrthoDB" id="9792695at2"/>
<organism evidence="4 5">
    <name type="scientific">Photobacterium ganghwense</name>
    <dbReference type="NCBI Taxonomy" id="320778"/>
    <lineage>
        <taxon>Bacteria</taxon>
        <taxon>Pseudomonadati</taxon>
        <taxon>Pseudomonadota</taxon>
        <taxon>Gammaproteobacteria</taxon>
        <taxon>Vibrionales</taxon>
        <taxon>Vibrionaceae</taxon>
        <taxon>Photobacterium</taxon>
    </lineage>
</organism>
<dbReference type="Pfam" id="PF00011">
    <property type="entry name" value="HSP20"/>
    <property type="match status" value="1"/>
</dbReference>
<dbReference type="EMBL" id="LDOU01000006">
    <property type="protein sequence ID" value="KLV10127.1"/>
    <property type="molecule type" value="Genomic_DNA"/>
</dbReference>
<dbReference type="InterPro" id="IPR031107">
    <property type="entry name" value="Small_HSP"/>
</dbReference>
<dbReference type="PANTHER" id="PTHR11527">
    <property type="entry name" value="HEAT-SHOCK PROTEIN 20 FAMILY MEMBER"/>
    <property type="match status" value="1"/>
</dbReference>
<protein>
    <submittedName>
        <fullName evidence="4">Heat-shock protein Hsp20</fullName>
    </submittedName>
</protein>
<sequence length="140" mass="16122">MSLVPRDSWFDFSQMFDHAFPTLRHRFDNDVCSPRINLIEKEDGFEITADLPGVKKDDINVQLANGSLMIEATSKRNEEQEKNGKVIRQERYEGKFMRSFYLGQNVKEDDVHASFTDGVLTIQVPKVEASLPDSKRIDIK</sequence>
<reference evidence="4 5" key="1">
    <citation type="submission" date="2015-05" db="EMBL/GenBank/DDBJ databases">
        <title>Photobacterium galathea sp. nov.</title>
        <authorList>
            <person name="Machado H."/>
            <person name="Gram L."/>
        </authorList>
    </citation>
    <scope>NUCLEOTIDE SEQUENCE [LARGE SCALE GENOMIC DNA]</scope>
    <source>
        <strain evidence="4 5">DSM 22954</strain>
    </source>
</reference>
<gene>
    <name evidence="4" type="ORF">ABT57_05965</name>
</gene>
<feature type="domain" description="SHSP" evidence="3">
    <location>
        <begin position="26"/>
        <end position="140"/>
    </location>
</feature>
<evidence type="ECO:0000256" key="2">
    <source>
        <dbReference type="RuleBase" id="RU003616"/>
    </source>
</evidence>
<dbReference type="PROSITE" id="PS01031">
    <property type="entry name" value="SHSP"/>
    <property type="match status" value="1"/>
</dbReference>
<dbReference type="CDD" id="cd06471">
    <property type="entry name" value="ACD_LpsHSP_like"/>
    <property type="match status" value="1"/>
</dbReference>
<comment type="caution">
    <text evidence="4">The sequence shown here is derived from an EMBL/GenBank/DDBJ whole genome shotgun (WGS) entry which is preliminary data.</text>
</comment>
<dbReference type="AlphaFoldDB" id="A0A0J1K6Y5"/>
<name>A0A0J1K6Y5_9GAMM</name>
<dbReference type="Gene3D" id="2.60.40.790">
    <property type="match status" value="1"/>
</dbReference>
<keyword evidence="5" id="KW-1185">Reference proteome</keyword>
<dbReference type="SUPFAM" id="SSF49764">
    <property type="entry name" value="HSP20-like chaperones"/>
    <property type="match status" value="1"/>
</dbReference>
<dbReference type="RefSeq" id="WP_047884290.1">
    <property type="nucleotide sequence ID" value="NZ_CP071326.1"/>
</dbReference>
<evidence type="ECO:0000313" key="4">
    <source>
        <dbReference type="EMBL" id="KLV10127.1"/>
    </source>
</evidence>
<dbReference type="InterPro" id="IPR002068">
    <property type="entry name" value="A-crystallin/Hsp20_dom"/>
</dbReference>
<dbReference type="PATRIC" id="fig|320778.3.peg.1285"/>
<dbReference type="STRING" id="320778.ABT57_05965"/>
<evidence type="ECO:0000256" key="1">
    <source>
        <dbReference type="PROSITE-ProRule" id="PRU00285"/>
    </source>
</evidence>